<dbReference type="GO" id="GO:0005524">
    <property type="term" value="F:ATP binding"/>
    <property type="evidence" value="ECO:0007669"/>
    <property type="project" value="UniProtKB-KW"/>
</dbReference>
<keyword evidence="7" id="KW-1185">Reference proteome</keyword>
<keyword evidence="2" id="KW-0547">Nucleotide-binding</keyword>
<feature type="region of interest" description="Disordered" evidence="4">
    <location>
        <begin position="2446"/>
        <end position="2465"/>
    </location>
</feature>
<evidence type="ECO:0000256" key="3">
    <source>
        <dbReference type="ARBA" id="ARBA00022840"/>
    </source>
</evidence>
<dbReference type="InterPro" id="IPR027417">
    <property type="entry name" value="P-loop_NTPase"/>
</dbReference>
<dbReference type="PANTHER" id="PTHR23073">
    <property type="entry name" value="26S PROTEASOME REGULATORY SUBUNIT"/>
    <property type="match status" value="1"/>
</dbReference>
<dbReference type="Pfam" id="PF22977">
    <property type="entry name" value="WHD"/>
    <property type="match status" value="1"/>
</dbReference>
<dbReference type="InterPro" id="IPR003593">
    <property type="entry name" value="AAA+_ATPase"/>
</dbReference>
<organism evidence="6 7">
    <name type="scientific">Symbiodinium natans</name>
    <dbReference type="NCBI Taxonomy" id="878477"/>
    <lineage>
        <taxon>Eukaryota</taxon>
        <taxon>Sar</taxon>
        <taxon>Alveolata</taxon>
        <taxon>Dinophyceae</taxon>
        <taxon>Suessiales</taxon>
        <taxon>Symbiodiniaceae</taxon>
        <taxon>Symbiodinium</taxon>
    </lineage>
</organism>
<evidence type="ECO:0000313" key="7">
    <source>
        <dbReference type="Proteomes" id="UP000604046"/>
    </source>
</evidence>
<evidence type="ECO:0000256" key="2">
    <source>
        <dbReference type="ARBA" id="ARBA00022741"/>
    </source>
</evidence>
<gene>
    <name evidence="6" type="primary">cdc48</name>
    <name evidence="6" type="ORF">SNAT2548_LOCUS22984</name>
</gene>
<evidence type="ECO:0000256" key="1">
    <source>
        <dbReference type="ARBA" id="ARBA00006914"/>
    </source>
</evidence>
<dbReference type="Proteomes" id="UP000604046">
    <property type="component" value="Unassembled WGS sequence"/>
</dbReference>
<dbReference type="EMBL" id="CAJNDS010002304">
    <property type="protein sequence ID" value="CAE7422639.1"/>
    <property type="molecule type" value="Genomic_DNA"/>
</dbReference>
<dbReference type="GO" id="GO:0008237">
    <property type="term" value="F:metallopeptidase activity"/>
    <property type="evidence" value="ECO:0007669"/>
    <property type="project" value="InterPro"/>
</dbReference>
<dbReference type="Gene3D" id="3.40.390.10">
    <property type="entry name" value="Collagenase (Catalytic Domain)"/>
    <property type="match status" value="1"/>
</dbReference>
<evidence type="ECO:0000259" key="5">
    <source>
        <dbReference type="SMART" id="SM00382"/>
    </source>
</evidence>
<dbReference type="InterPro" id="IPR024079">
    <property type="entry name" value="MetalloPept_cat_dom_sf"/>
</dbReference>
<dbReference type="InterPro" id="IPR003959">
    <property type="entry name" value="ATPase_AAA_core"/>
</dbReference>
<dbReference type="OrthoDB" id="10042665at2759"/>
<feature type="domain" description="AAA+ ATPase" evidence="5">
    <location>
        <begin position="803"/>
        <end position="936"/>
    </location>
</feature>
<proteinExistence type="inferred from homology"/>
<dbReference type="InterPro" id="IPR032534">
    <property type="entry name" value="EcxA_zinc-bd"/>
</dbReference>
<dbReference type="InterPro" id="IPR033413">
    <property type="entry name" value="DUF5117"/>
</dbReference>
<dbReference type="SUPFAM" id="SSF52540">
    <property type="entry name" value="P-loop containing nucleoside triphosphate hydrolases"/>
    <property type="match status" value="2"/>
</dbReference>
<sequence length="2491" mass="276864">MAELEKSCPELAMVELAHTDGFANDASWWRHIEARFGLRCLLLRLEEGLETAAVRFDRDSGGALEVSWRKVEIMERLLRAFEQTTEPRLAKSAQMPRGVQVERRYGLKDSETELLRFLVIRECARSRVLCRFLGDHCGSLSEGNSYMCGLCGNSRLDVQDFLQEKRQHVTEGIVRIQDGGYGEAKEPTISPEAVHALMGKDLTTEQRLKLSSTVIDAVLRGDSPPEEARRSPEGAPSPPPDPVDSVDIPAEPIPNGPDAGHAQDVNASETGPEEDAEILQQPYRESLDYLNDQFSLLECEIRIAEHRRQSTKEDVGVEEPFLLRSRKVNVFEHEAKRKLALARISHRLKLTREAGLEVPRLEALHQKTKLDEFEKNVVVMLVGNTLSPKIQATLNVGERRFLANAPLQVRVILETFCRDFKEEVQKRVYFYKSSRLASSGIIRIGAGARSGDLTNHTVHIDRRILDFVVGLDTEINEVVEGSNLYKPNATLQQLVLPEDMKSNILALVDNFEQFCKYRKSSGLDDVIAHGSGLVLMFCGPSGTGKTLMVNALAAHLEKRVLLVNFKTLYSHHSEPGLGSDEDGSNVLKLFREAEMSDAVLFFDECESLFSQRSTGGNSEMTALLTAMERYEGMIFLATNRPFDLDEAMYRRITSVFTFSKPDHIQRLEIWNLYTKSGVPLAPGIDWEKIAMKFALTGGYIKNAIVSALLLAISRDNVQPQVTEEDITGGCIMQVRGSLQMQSFAKRLVPRAGLDSLVLTATLRQKLLDIVAFEKARPLLLENWGFGDVSGDGPGKVDGVSKPVVTTALFWGGAGTGKTAAAEALGFEFGRALKVVNFPELASSDLRMSKSNGSSSLETTFEEAKAADAVLVIEGIRPDNFLDDADTGLDTTFQQLAFHIERFSGVVLLLVTSEDAFRLQLLPQEFARLVKFMVLFDHPSAEQRVGLWRSALPARVPLASDVDFQELGGRFDLNADAISSAAFRAAAAAVLRQGEARQVLREDLVAAAELELSLLDKSKSVVSCRPSIEEFLRKHRYTDVKSFHKLYLLNEERGGRRSWKGCERLCLQAHVDELHRLFIPILTLDGVEGSYPEMFDQHPKNMGLCFSIAPSGRDVLLVEAQDRLSDKDLEGTMYFNGTGGMRPGHIAKLEPVAQNGMEEFLLDLTDWIKRFSEYFKGDMEHTQILEMKGYASNFLVRCSTQQPSKMPVKSAKGSLTVYYTVAFSALPDVPMVPRPSDPRVGYFTNSILVGGPRQATTVQHVISKWNLERHQYLQYVIDRAVPKLYHETIKKGVHAWNAAFESVVGRPVLQCVGPDDSDYPEEYQPGDGRHISIFMTNPSTKGLLGYGPSAFDYRSGEILMASVVLGLKPHVKVASDFSESLLTSPQSSCCQQLLLDADDPDVLKYLLETVVHEVGHTLGLRHNFIAAEDGHSSVMDYPDELDTSDPAKPVFGGHYLGEPGRYDQYAISYGYTPLEAEARGQRHVKLDLLANGQSIEEEEVSLEPRNPLFASDDDVGGLDPRVQQRLASIERMGVDKILWALQRRKTLLEHVQSSHVDCNLYSHRVLNTLEICSRAVLAAGAYIGGALVDARRSGVRRVESEAALRYVAVALQMLVGPVFRFEGPESDRLLVRRDGEYGVARTSVLELHGQACESILGRLLDPAVLARHEGQRETAAEPRPHSTLELLSALAFGMPSGFDLGPAKEFNKVPDGLLWPLSHDFRLEEGRAADLGAAIEDPLACQARLAFAKLVNHLARDPGVHAMVRSHAMAFVLIVQGCLQGLKDVGTLVQGYAEAHWGLVLETLKEKRRQGDDADAGEHMVLSVLGEKGQMPVIRRNAGSVVARFQAARKEEAPDDEGPPMPEVVWTWHEEESRPVLLPNSLKNHFSEGALVRVKFSEKPDFPFFVRAHTECFSDKLKTGTISILKSIASASLMGGDPERKAKLCPAQEKEATLKEMVMVIGDTFASKRDLWQLQLAMMQHKGRLIYRGFRRNFSEHVPSSSIDKLVSADGKPAVCGMVGVRTDVAFRSSSTHMFLLIEVSAELFSFGLFGRYYWEVLLECFGQCLDRACAVPSGKRSTSHFLRIVLFARAKATPEPSLTGTGPKQHNRSPNPTVFTAAGPADGLRVARVFLTLMEEEDRYKRDPESWSTNRRGLSREDNTASCWQGIRCGELVESHQGNTLECLNLALDHFDQNHLDRLLKVSGQVVIILTAGSGLIRSPSRSLYLVTNRRCIASGHHSFQIVSVRDPPFHRVPWIEWPQSPTISELSTPARMSKETAVDNLTPFPRWLSFICYQDSVKASFLPFVDHEQSHGLQWTVPLLPLRDRKPLVDLQDEVENLSPKSMPTFQEETVLRASRASSNQKTWDEIRLPRLSSAMTESTKNVIEYAPTQYVVNPIRFGQEDGAQLNLLQDLVGLRLAALGGTQLIRNVNYNVYNFSVQAGARNPEAPVAGSPESPTQHSQDRSLRNRLVEQAAVAVADRVEVQQPVNNL</sequence>
<dbReference type="Pfam" id="PF12257">
    <property type="entry name" value="IML1"/>
    <property type="match status" value="1"/>
</dbReference>
<accession>A0A812R851</accession>
<dbReference type="InterPro" id="IPR048255">
    <property type="entry name" value="IML1_N"/>
</dbReference>
<reference evidence="6" key="1">
    <citation type="submission" date="2021-02" db="EMBL/GenBank/DDBJ databases">
        <authorList>
            <person name="Dougan E. K."/>
            <person name="Rhodes N."/>
            <person name="Thang M."/>
            <person name="Chan C."/>
        </authorList>
    </citation>
    <scope>NUCLEOTIDE SEQUENCE</scope>
</reference>
<dbReference type="SMART" id="SM00382">
    <property type="entry name" value="AAA"/>
    <property type="match status" value="2"/>
</dbReference>
<dbReference type="Pfam" id="PF00004">
    <property type="entry name" value="AAA"/>
    <property type="match status" value="2"/>
</dbReference>
<comment type="caution">
    <text evidence="6">The sequence shown here is derived from an EMBL/GenBank/DDBJ whole genome shotgun (WGS) entry which is preliminary data.</text>
</comment>
<dbReference type="InterPro" id="IPR054472">
    <property type="entry name" value="WHD"/>
</dbReference>
<feature type="region of interest" description="Disordered" evidence="4">
    <location>
        <begin position="215"/>
        <end position="276"/>
    </location>
</feature>
<dbReference type="Pfam" id="PF17148">
    <property type="entry name" value="DUF5117"/>
    <property type="match status" value="1"/>
</dbReference>
<evidence type="ECO:0000256" key="4">
    <source>
        <dbReference type="SAM" id="MobiDB-lite"/>
    </source>
</evidence>
<dbReference type="InterPro" id="IPR050221">
    <property type="entry name" value="26S_Proteasome_ATPase"/>
</dbReference>
<dbReference type="CDD" id="cd19481">
    <property type="entry name" value="RecA-like_protease"/>
    <property type="match status" value="1"/>
</dbReference>
<feature type="domain" description="AAA+ ATPase" evidence="5">
    <location>
        <begin position="531"/>
        <end position="662"/>
    </location>
</feature>
<keyword evidence="3" id="KW-0067">ATP-binding</keyword>
<dbReference type="Pfam" id="PF16313">
    <property type="entry name" value="DUF4953"/>
    <property type="match status" value="1"/>
</dbReference>
<dbReference type="GO" id="GO:0016887">
    <property type="term" value="F:ATP hydrolysis activity"/>
    <property type="evidence" value="ECO:0007669"/>
    <property type="project" value="InterPro"/>
</dbReference>
<name>A0A812R851_9DINO</name>
<dbReference type="CDD" id="cd00009">
    <property type="entry name" value="AAA"/>
    <property type="match status" value="1"/>
</dbReference>
<comment type="similarity">
    <text evidence="1">Belongs to the AAA ATPase family.</text>
</comment>
<dbReference type="SUPFAM" id="SSF55486">
    <property type="entry name" value="Metalloproteases ('zincins'), catalytic domain"/>
    <property type="match status" value="1"/>
</dbReference>
<dbReference type="Gene3D" id="3.40.50.300">
    <property type="entry name" value="P-loop containing nucleotide triphosphate hydrolases"/>
    <property type="match status" value="2"/>
</dbReference>
<evidence type="ECO:0000313" key="6">
    <source>
        <dbReference type="EMBL" id="CAE7422639.1"/>
    </source>
</evidence>
<protein>
    <submittedName>
        <fullName evidence="6">Cdc48 protein</fullName>
    </submittedName>
</protein>